<dbReference type="EMBL" id="LN649229">
    <property type="protein sequence ID" value="CEI67681.1"/>
    <property type="molecule type" value="Genomic_DNA"/>
</dbReference>
<sequence>MVIWLSHADEQVNRTWCIVGQVYAARSGKEALNRQQRDGIYQALASQTAICARGLKQSSTTMATVPLLCASLLAVTDLLLDDTGDHWRTRMACISESVGVMVNDDLQLAPLDRELIRLFQLNDVLGSVSRQENPLGPNFSEAILKTRCTSKSTESFTSCTLYDYVLSAMWKWSVLQKRCLKILGQICLFLLTIACRIIHWVGDVSYHHGDNTNNDDDDDNSKNLSLEDKIEGIELIDEATRLQSFLLRVLLLPPSPSKPNYQYLDPYCRWMLVSISQVIQHQVMTGLECDLPVMPPTCLQQQALAALDDIEKITTNSALDIGFFLPVVDAVSTGIASAGDHARLLHFLENVEARGYGIAREYRQEVLDKANDF</sequence>
<evidence type="ECO:0000313" key="2">
    <source>
        <dbReference type="Proteomes" id="UP000245910"/>
    </source>
</evidence>
<organism evidence="1 2">
    <name type="scientific">Fusarium venenatum</name>
    <dbReference type="NCBI Taxonomy" id="56646"/>
    <lineage>
        <taxon>Eukaryota</taxon>
        <taxon>Fungi</taxon>
        <taxon>Dikarya</taxon>
        <taxon>Ascomycota</taxon>
        <taxon>Pezizomycotina</taxon>
        <taxon>Sordariomycetes</taxon>
        <taxon>Hypocreomycetidae</taxon>
        <taxon>Hypocreales</taxon>
        <taxon>Nectriaceae</taxon>
        <taxon>Fusarium</taxon>
    </lineage>
</organism>
<keyword evidence="2" id="KW-1185">Reference proteome</keyword>
<accession>A0A2L2TPE3</accession>
<reference evidence="2" key="1">
    <citation type="submission" date="2014-10" db="EMBL/GenBank/DDBJ databases">
        <authorList>
            <person name="King R."/>
        </authorList>
    </citation>
    <scope>NUCLEOTIDE SEQUENCE [LARGE SCALE GENOMIC DNA]</scope>
    <source>
        <strain evidence="2">A3/5</strain>
    </source>
</reference>
<protein>
    <recommendedName>
        <fullName evidence="3">Transcription factor domain-containing protein</fullName>
    </recommendedName>
</protein>
<dbReference type="Proteomes" id="UP000245910">
    <property type="component" value="Chromosome I"/>
</dbReference>
<name>A0A2L2TPE3_9HYPO</name>
<proteinExistence type="predicted"/>
<dbReference type="AlphaFoldDB" id="A0A2L2TPE3"/>
<evidence type="ECO:0008006" key="3">
    <source>
        <dbReference type="Google" id="ProtNLM"/>
    </source>
</evidence>
<evidence type="ECO:0000313" key="1">
    <source>
        <dbReference type="EMBL" id="CEI67681.1"/>
    </source>
</evidence>